<feature type="repeat" description="WD" evidence="3">
    <location>
        <begin position="1011"/>
        <end position="1045"/>
    </location>
</feature>
<evidence type="ECO:0000256" key="2">
    <source>
        <dbReference type="ARBA" id="ARBA00022737"/>
    </source>
</evidence>
<dbReference type="STRING" id="1210086.GCA_001613105_01168"/>
<dbReference type="InterPro" id="IPR001680">
    <property type="entry name" value="WD40_rpt"/>
</dbReference>
<dbReference type="Gene3D" id="3.40.50.1460">
    <property type="match status" value="1"/>
</dbReference>
<dbReference type="PROSITE" id="PS50294">
    <property type="entry name" value="WD_REPEATS_REGION"/>
    <property type="match status" value="1"/>
</dbReference>
<dbReference type="SMART" id="SM00320">
    <property type="entry name" value="WD40"/>
    <property type="match status" value="4"/>
</dbReference>
<dbReference type="InterPro" id="IPR015943">
    <property type="entry name" value="WD40/YVTN_repeat-like_dom_sf"/>
</dbReference>
<evidence type="ECO:0000256" key="3">
    <source>
        <dbReference type="PROSITE-ProRule" id="PRU00221"/>
    </source>
</evidence>
<sequence length="1363" mass="146154">MADPPVLVAVGTQHYAREDLAALDRVPNSLAQIVETLRALGISPVEDEGPGYLLDVDRARLFAALRGAVDRASVVIVYYTGHGVQFNNKYYLPLTSTRSDLPGTAIATRELLEDYFLRLDEYGEPAAEQPTVLVIFDCCFSTSALIEGMHSLLQGIGNANLWVMASADTVEYAQDGAFAKALSEYLRNPRTGPSQRYLSLEILVGEINSAIARAGIDQEARWFPPARRGVTGLLPFFPNPGFQPHVAGFTIDEQRHWPEFDGFYLTGRDGRIRALEDLAEFLTGSGPGIAVVTGSPGSGKSTLLALPAQLSATRTREELLRTGLRNPLILRAGALLPEELEVVGVHARGLNTDQVAAAIAGSLGVPGATANAVLTELVSAKDSTTHRVVVDAIDESVTPADLLEFLRTLPKVARIRVGVGMRGHLLDRLAAPDLVIDLDAARYRDRTALISYVRQLLVAAFEPGVTTAYRDAEEAATIVVAESIAAKASTAQTDSFFIARSLALAVRSRAEPIGEVPASVAAAFDEDLGRFGPRAEIARILLAALAWAKGPGLPWENVWVPVARAIAAVRGGPAIDDDDVRWLLRHAGSYIIEDVGPGDRSVFRPFHELLAAHLRGDDPAAGIGEQIVRALLAQARATGSWRDAHPYIRTYLAEHARDAGAEWVEVLLAEADYPAVADPAILTPVLSALAPDDPMVRSYRRASPLLTDDCADNLAHLAEAAAALVADPELFAASTLTPTYRTVRVWAARDDSVLAFRAHRSSISDIAFGADPGGRPLLVTITRGGDEDEVWDVRTGRPLGDPAEQDGELRIDAIGMAGTREFLGADRLIGVDNRLLHIRRENLALVVTDARTEEIVSTIRVPVALGSWTRAILNARTLIRDFQDVFGGSLPLAVGSGVDDRLLLATGDRRGLVRLFAVDSGAEVGQLAGESREMVVALAFSREWSGDSHELAVVHRGGEIHCWDLVGRRVRATAHAGEGHLTAIDFGISDDVRTFMIGYGDGRIRIDGRVLRGHSEAVNAVALPGSGSSIAASADARGTVRVWDLGSESTPPGRGDEVPRLAIGSANHLAIGTDSGEVRVMTTRPDRQWSICHRHSAAIAAIAFGSGPTGPLLATADTAGQVRLFDVDGRSLVTQSVRVDGTVEAIGCGTLASGLPFIAVAQQWPGEVRVWRIDAKGRAHRVTRRDLPRPDIRDHLTIEALTGSPTGEVLALTTLRPPTSDPTTLTLWNITTGEQLSNHTFTRRPTVAFATAPDGRPIIAATAENEPIQTWDALTATPLWNPLPHNGSAQITALNLTWTPDNRPLLTTGDNTDTIQILDPLTHHPLTTIHRRSTPKSVALTADILCVRDGDGLAMLRVADVLK</sequence>
<dbReference type="PROSITE" id="PS50082">
    <property type="entry name" value="WD_REPEATS_2"/>
    <property type="match status" value="1"/>
</dbReference>
<proteinExistence type="predicted"/>
<keyword evidence="2" id="KW-0677">Repeat</keyword>
<accession>A0A370IDH4</accession>
<protein>
    <submittedName>
        <fullName evidence="4">WD40 repeat protein</fullName>
    </submittedName>
</protein>
<keyword evidence="1 3" id="KW-0853">WD repeat</keyword>
<evidence type="ECO:0000313" key="4">
    <source>
        <dbReference type="EMBL" id="RDI68191.1"/>
    </source>
</evidence>
<dbReference type="PANTHER" id="PTHR22847:SF637">
    <property type="entry name" value="WD REPEAT DOMAIN 5B"/>
    <property type="match status" value="1"/>
</dbReference>
<evidence type="ECO:0000313" key="5">
    <source>
        <dbReference type="Proteomes" id="UP000254869"/>
    </source>
</evidence>
<comment type="caution">
    <text evidence="4">The sequence shown here is derived from an EMBL/GenBank/DDBJ whole genome shotgun (WGS) entry which is preliminary data.</text>
</comment>
<dbReference type="SUPFAM" id="SSF50978">
    <property type="entry name" value="WD40 repeat-like"/>
    <property type="match status" value="1"/>
</dbReference>
<dbReference type="InterPro" id="IPR036322">
    <property type="entry name" value="WD40_repeat_dom_sf"/>
</dbReference>
<dbReference type="Proteomes" id="UP000254869">
    <property type="component" value="Unassembled WGS sequence"/>
</dbReference>
<dbReference type="SUPFAM" id="SSF69322">
    <property type="entry name" value="Tricorn protease domain 2"/>
    <property type="match status" value="1"/>
</dbReference>
<name>A0A370IDH4_9NOCA</name>
<dbReference type="Pfam" id="PF00400">
    <property type="entry name" value="WD40"/>
    <property type="match status" value="1"/>
</dbReference>
<keyword evidence="5" id="KW-1185">Reference proteome</keyword>
<reference evidence="4 5" key="1">
    <citation type="submission" date="2018-07" db="EMBL/GenBank/DDBJ databases">
        <title>Genomic Encyclopedia of Type Strains, Phase IV (KMG-IV): sequencing the most valuable type-strain genomes for metagenomic binning, comparative biology and taxonomic classification.</title>
        <authorList>
            <person name="Goeker M."/>
        </authorList>
    </citation>
    <scope>NUCLEOTIDE SEQUENCE [LARGE SCALE GENOMIC DNA]</scope>
    <source>
        <strain evidence="4 5">DSM 44290</strain>
    </source>
</reference>
<evidence type="ECO:0000256" key="1">
    <source>
        <dbReference type="ARBA" id="ARBA00022574"/>
    </source>
</evidence>
<organism evidence="4 5">
    <name type="scientific">Nocardia pseudobrasiliensis</name>
    <dbReference type="NCBI Taxonomy" id="45979"/>
    <lineage>
        <taxon>Bacteria</taxon>
        <taxon>Bacillati</taxon>
        <taxon>Actinomycetota</taxon>
        <taxon>Actinomycetes</taxon>
        <taxon>Mycobacteriales</taxon>
        <taxon>Nocardiaceae</taxon>
        <taxon>Nocardia</taxon>
    </lineage>
</organism>
<dbReference type="EMBL" id="QQBC01000002">
    <property type="protein sequence ID" value="RDI68191.1"/>
    <property type="molecule type" value="Genomic_DNA"/>
</dbReference>
<dbReference type="Gene3D" id="2.130.10.10">
    <property type="entry name" value="YVTN repeat-like/Quinoprotein amine dehydrogenase"/>
    <property type="match status" value="3"/>
</dbReference>
<dbReference type="RefSeq" id="WP_067992908.1">
    <property type="nucleotide sequence ID" value="NZ_QQBC01000002.1"/>
</dbReference>
<gene>
    <name evidence="4" type="ORF">DFR76_102592</name>
</gene>
<dbReference type="PANTHER" id="PTHR22847">
    <property type="entry name" value="WD40 REPEAT PROTEIN"/>
    <property type="match status" value="1"/>
</dbReference>